<proteinExistence type="predicted"/>
<organism evidence="2 3">
    <name type="scientific">Perilla frutescens var. hirtella</name>
    <name type="common">Perilla citriodora</name>
    <name type="synonym">Perilla setoyensis</name>
    <dbReference type="NCBI Taxonomy" id="608512"/>
    <lineage>
        <taxon>Eukaryota</taxon>
        <taxon>Viridiplantae</taxon>
        <taxon>Streptophyta</taxon>
        <taxon>Embryophyta</taxon>
        <taxon>Tracheophyta</taxon>
        <taxon>Spermatophyta</taxon>
        <taxon>Magnoliopsida</taxon>
        <taxon>eudicotyledons</taxon>
        <taxon>Gunneridae</taxon>
        <taxon>Pentapetalae</taxon>
        <taxon>asterids</taxon>
        <taxon>lamiids</taxon>
        <taxon>Lamiales</taxon>
        <taxon>Lamiaceae</taxon>
        <taxon>Nepetoideae</taxon>
        <taxon>Elsholtzieae</taxon>
        <taxon>Perilla</taxon>
    </lineage>
</organism>
<comment type="caution">
    <text evidence="2">The sequence shown here is derived from an EMBL/GenBank/DDBJ whole genome shotgun (WGS) entry which is preliminary data.</text>
</comment>
<name>A0AAD4JKZ2_PERFH</name>
<dbReference type="Proteomes" id="UP001190926">
    <property type="component" value="Unassembled WGS sequence"/>
</dbReference>
<dbReference type="AlphaFoldDB" id="A0AAD4JKZ2"/>
<feature type="region of interest" description="Disordered" evidence="1">
    <location>
        <begin position="1"/>
        <end position="29"/>
    </location>
</feature>
<reference evidence="2 3" key="1">
    <citation type="journal article" date="2021" name="Nat. Commun.">
        <title>Incipient diploidization of the medicinal plant Perilla within 10,000 years.</title>
        <authorList>
            <person name="Zhang Y."/>
            <person name="Shen Q."/>
            <person name="Leng L."/>
            <person name="Zhang D."/>
            <person name="Chen S."/>
            <person name="Shi Y."/>
            <person name="Ning Z."/>
            <person name="Chen S."/>
        </authorList>
    </citation>
    <scope>NUCLEOTIDE SEQUENCE [LARGE SCALE GENOMIC DNA]</scope>
    <source>
        <strain evidence="3">cv. PC099</strain>
    </source>
</reference>
<evidence type="ECO:0000313" key="2">
    <source>
        <dbReference type="EMBL" id="KAH6834930.1"/>
    </source>
</evidence>
<evidence type="ECO:0000256" key="1">
    <source>
        <dbReference type="SAM" id="MobiDB-lite"/>
    </source>
</evidence>
<dbReference type="EMBL" id="SDAM02000043">
    <property type="protein sequence ID" value="KAH6834930.1"/>
    <property type="molecule type" value="Genomic_DNA"/>
</dbReference>
<protein>
    <submittedName>
        <fullName evidence="2">Uncharacterized protein</fullName>
    </submittedName>
</protein>
<gene>
    <name evidence="2" type="ORF">C2S53_007302</name>
</gene>
<sequence>MGRKAGKYKKKEDKGPLKKKSVQFDSDNEDMMNDEIDAFHKNRDVVPLNINEDVEESDEDTEQPVLGVTVELLMSFCLALE</sequence>
<keyword evidence="3" id="KW-1185">Reference proteome</keyword>
<evidence type="ECO:0000313" key="3">
    <source>
        <dbReference type="Proteomes" id="UP001190926"/>
    </source>
</evidence>
<accession>A0AAD4JKZ2</accession>